<evidence type="ECO:0000256" key="6">
    <source>
        <dbReference type="SAM" id="Phobius"/>
    </source>
</evidence>
<dbReference type="PANTHER" id="PTHR30250:SF11">
    <property type="entry name" value="O-ANTIGEN TRANSPORTER-RELATED"/>
    <property type="match status" value="1"/>
</dbReference>
<feature type="transmembrane region" description="Helical" evidence="6">
    <location>
        <begin position="207"/>
        <end position="229"/>
    </location>
</feature>
<feature type="transmembrane region" description="Helical" evidence="6">
    <location>
        <begin position="380"/>
        <end position="398"/>
    </location>
</feature>
<feature type="transmembrane region" description="Helical" evidence="6">
    <location>
        <begin position="249"/>
        <end position="266"/>
    </location>
</feature>
<name>A0A1Q6A4R7_9SPHI</name>
<feature type="transmembrane region" description="Helical" evidence="6">
    <location>
        <begin position="287"/>
        <end position="312"/>
    </location>
</feature>
<sequence>MAKNYFYNLLLTLANLLFPVLSFPYVSRVLGPEGIGKVQFVFSFAQYFSIIASIGVPIYGMKEIARYKDDMQGRSQVFSELISIHSLMCISLSLIYLVVVFTVPYFSTNREMYLGATLLILLGFTAIEWLYSGMEEFRSIALRSVLFKAIGLALLYTFIKSRSDYSLYLYIMIFSFLGNNILSLFLIKHKVKLGFTNLQLRKHLMPLMFILGTTLAASMYTDMDTVLLGFLSNDKTVGLYTAAVKLSKIAIPFVTSMGIILMPKIAKDFADKNMAEVQQTLNQTFRFIVFFSVPVVFGLALLAPEFIALFSGKAFLAAANSMRILSLLPFIIGLGHLFLFLVLVPAGKNREMFFCVLGGLVISLILNVLLIPHFQEVGSSIANICSEIVVTGLYFYFINKHFKFTYGWVLILKAALSALLFIPIIILVRYLSLKLMYSLSISVIGCAAVYLIVQLFVFKNNFVFDILNFVKTKFSKVGVSK</sequence>
<protein>
    <submittedName>
        <fullName evidence="7">Uncharacterized protein</fullName>
    </submittedName>
</protein>
<evidence type="ECO:0000256" key="2">
    <source>
        <dbReference type="ARBA" id="ARBA00022475"/>
    </source>
</evidence>
<evidence type="ECO:0000256" key="5">
    <source>
        <dbReference type="ARBA" id="ARBA00023136"/>
    </source>
</evidence>
<feature type="transmembrane region" description="Helical" evidence="6">
    <location>
        <begin position="324"/>
        <end position="346"/>
    </location>
</feature>
<comment type="caution">
    <text evidence="7">The sequence shown here is derived from an EMBL/GenBank/DDBJ whole genome shotgun (WGS) entry which is preliminary data.</text>
</comment>
<gene>
    <name evidence="7" type="ORF">RG47T_4479</name>
</gene>
<dbReference type="GO" id="GO:0005886">
    <property type="term" value="C:plasma membrane"/>
    <property type="evidence" value="ECO:0007669"/>
    <property type="project" value="UniProtKB-SubCell"/>
</dbReference>
<keyword evidence="4 6" id="KW-1133">Transmembrane helix</keyword>
<reference evidence="7 8" key="1">
    <citation type="submission" date="2016-11" db="EMBL/GenBank/DDBJ databases">
        <title>Whole Genome Sequencing of Mucilaginibacter polytrichastri RG4-7(T) isolated from the moss sample.</title>
        <authorList>
            <person name="Li Y."/>
        </authorList>
    </citation>
    <scope>NUCLEOTIDE SEQUENCE [LARGE SCALE GENOMIC DNA]</scope>
    <source>
        <strain evidence="7 8">RG4-7</strain>
    </source>
</reference>
<feature type="transmembrane region" description="Helical" evidence="6">
    <location>
        <begin position="38"/>
        <end position="60"/>
    </location>
</feature>
<evidence type="ECO:0000256" key="4">
    <source>
        <dbReference type="ARBA" id="ARBA00022989"/>
    </source>
</evidence>
<dbReference type="EMBL" id="MPPL01000001">
    <property type="protein sequence ID" value="OKS89000.1"/>
    <property type="molecule type" value="Genomic_DNA"/>
</dbReference>
<keyword evidence="3 6" id="KW-0812">Transmembrane</keyword>
<keyword evidence="8" id="KW-1185">Reference proteome</keyword>
<feature type="transmembrane region" description="Helical" evidence="6">
    <location>
        <begin position="112"/>
        <end position="131"/>
    </location>
</feature>
<evidence type="ECO:0000313" key="7">
    <source>
        <dbReference type="EMBL" id="OKS89000.1"/>
    </source>
</evidence>
<feature type="transmembrane region" description="Helical" evidence="6">
    <location>
        <begin position="165"/>
        <end position="187"/>
    </location>
</feature>
<dbReference type="InterPro" id="IPR002797">
    <property type="entry name" value="Polysacc_synth"/>
</dbReference>
<dbReference type="PANTHER" id="PTHR30250">
    <property type="entry name" value="PST FAMILY PREDICTED COLANIC ACID TRANSPORTER"/>
    <property type="match status" value="1"/>
</dbReference>
<dbReference type="RefSeq" id="WP_074491691.1">
    <property type="nucleotide sequence ID" value="NZ_FPAM01000007.1"/>
</dbReference>
<evidence type="ECO:0000313" key="8">
    <source>
        <dbReference type="Proteomes" id="UP000186720"/>
    </source>
</evidence>
<dbReference type="OrthoDB" id="9815702at2"/>
<dbReference type="InterPro" id="IPR050833">
    <property type="entry name" value="Poly_Biosynth_Transport"/>
</dbReference>
<accession>A0A1Q6A4R7</accession>
<dbReference type="Pfam" id="PF01943">
    <property type="entry name" value="Polysacc_synt"/>
    <property type="match status" value="1"/>
</dbReference>
<evidence type="ECO:0000256" key="3">
    <source>
        <dbReference type="ARBA" id="ARBA00022692"/>
    </source>
</evidence>
<dbReference type="STRING" id="1302689.RG47T_4479"/>
<feature type="transmembrane region" description="Helical" evidence="6">
    <location>
        <begin position="140"/>
        <end position="159"/>
    </location>
</feature>
<dbReference type="CDD" id="cd13128">
    <property type="entry name" value="MATE_Wzx_like"/>
    <property type="match status" value="1"/>
</dbReference>
<feature type="transmembrane region" description="Helical" evidence="6">
    <location>
        <begin position="437"/>
        <end position="458"/>
    </location>
</feature>
<keyword evidence="2" id="KW-1003">Cell membrane</keyword>
<dbReference type="AlphaFoldDB" id="A0A1Q6A4R7"/>
<comment type="subcellular location">
    <subcellularLocation>
        <location evidence="1">Cell membrane</location>
        <topology evidence="1">Multi-pass membrane protein</topology>
    </subcellularLocation>
</comment>
<feature type="transmembrane region" description="Helical" evidence="6">
    <location>
        <begin position="81"/>
        <end position="106"/>
    </location>
</feature>
<feature type="transmembrane region" description="Helical" evidence="6">
    <location>
        <begin position="410"/>
        <end position="431"/>
    </location>
</feature>
<dbReference type="Proteomes" id="UP000186720">
    <property type="component" value="Unassembled WGS sequence"/>
</dbReference>
<evidence type="ECO:0000256" key="1">
    <source>
        <dbReference type="ARBA" id="ARBA00004651"/>
    </source>
</evidence>
<keyword evidence="5 6" id="KW-0472">Membrane</keyword>
<organism evidence="7 8">
    <name type="scientific">Mucilaginibacter polytrichastri</name>
    <dbReference type="NCBI Taxonomy" id="1302689"/>
    <lineage>
        <taxon>Bacteria</taxon>
        <taxon>Pseudomonadati</taxon>
        <taxon>Bacteroidota</taxon>
        <taxon>Sphingobacteriia</taxon>
        <taxon>Sphingobacteriales</taxon>
        <taxon>Sphingobacteriaceae</taxon>
        <taxon>Mucilaginibacter</taxon>
    </lineage>
</organism>
<proteinExistence type="predicted"/>
<feature type="transmembrane region" description="Helical" evidence="6">
    <location>
        <begin position="353"/>
        <end position="374"/>
    </location>
</feature>